<organism evidence="1 2">
    <name type="scientific">Massarina eburnea CBS 473.64</name>
    <dbReference type="NCBI Taxonomy" id="1395130"/>
    <lineage>
        <taxon>Eukaryota</taxon>
        <taxon>Fungi</taxon>
        <taxon>Dikarya</taxon>
        <taxon>Ascomycota</taxon>
        <taxon>Pezizomycotina</taxon>
        <taxon>Dothideomycetes</taxon>
        <taxon>Pleosporomycetidae</taxon>
        <taxon>Pleosporales</taxon>
        <taxon>Massarineae</taxon>
        <taxon>Massarinaceae</taxon>
        <taxon>Massarina</taxon>
    </lineage>
</organism>
<proteinExistence type="predicted"/>
<name>A0A6A6RPQ6_9PLEO</name>
<dbReference type="AlphaFoldDB" id="A0A6A6RPQ6"/>
<accession>A0A6A6RPQ6</accession>
<evidence type="ECO:0000313" key="1">
    <source>
        <dbReference type="EMBL" id="KAF2636561.1"/>
    </source>
</evidence>
<dbReference type="Proteomes" id="UP000799753">
    <property type="component" value="Unassembled WGS sequence"/>
</dbReference>
<feature type="non-terminal residue" evidence="1">
    <location>
        <position position="1"/>
    </location>
</feature>
<dbReference type="EMBL" id="MU006798">
    <property type="protein sequence ID" value="KAF2636561.1"/>
    <property type="molecule type" value="Genomic_DNA"/>
</dbReference>
<dbReference type="OrthoDB" id="3444765at2759"/>
<protein>
    <submittedName>
        <fullName evidence="1">Uncharacterized protein</fullName>
    </submittedName>
</protein>
<evidence type="ECO:0000313" key="2">
    <source>
        <dbReference type="Proteomes" id="UP000799753"/>
    </source>
</evidence>
<reference evidence="1" key="1">
    <citation type="journal article" date="2020" name="Stud. Mycol.">
        <title>101 Dothideomycetes genomes: a test case for predicting lifestyles and emergence of pathogens.</title>
        <authorList>
            <person name="Haridas S."/>
            <person name="Albert R."/>
            <person name="Binder M."/>
            <person name="Bloem J."/>
            <person name="Labutti K."/>
            <person name="Salamov A."/>
            <person name="Andreopoulos B."/>
            <person name="Baker S."/>
            <person name="Barry K."/>
            <person name="Bills G."/>
            <person name="Bluhm B."/>
            <person name="Cannon C."/>
            <person name="Castanera R."/>
            <person name="Culley D."/>
            <person name="Daum C."/>
            <person name="Ezra D."/>
            <person name="Gonzalez J."/>
            <person name="Henrissat B."/>
            <person name="Kuo A."/>
            <person name="Liang C."/>
            <person name="Lipzen A."/>
            <person name="Lutzoni F."/>
            <person name="Magnuson J."/>
            <person name="Mondo S."/>
            <person name="Nolan M."/>
            <person name="Ohm R."/>
            <person name="Pangilinan J."/>
            <person name="Park H.-J."/>
            <person name="Ramirez L."/>
            <person name="Alfaro M."/>
            <person name="Sun H."/>
            <person name="Tritt A."/>
            <person name="Yoshinaga Y."/>
            <person name="Zwiers L.-H."/>
            <person name="Turgeon B."/>
            <person name="Goodwin S."/>
            <person name="Spatafora J."/>
            <person name="Crous P."/>
            <person name="Grigoriev I."/>
        </authorList>
    </citation>
    <scope>NUCLEOTIDE SEQUENCE</scope>
    <source>
        <strain evidence="1">CBS 473.64</strain>
    </source>
</reference>
<gene>
    <name evidence="1" type="ORF">P280DRAFT_409351</name>
</gene>
<sequence>IPLDVLGRTRATLTELTSFFPCLKGLGIPSKRVSLARVNYVPALCTHRLLLLLIK</sequence>
<keyword evidence="2" id="KW-1185">Reference proteome</keyword>